<name>A0A5N6DSM5_ASPPA</name>
<gene>
    <name evidence="1" type="ORF">BDV34DRAFT_190566</name>
</gene>
<dbReference type="AlphaFoldDB" id="A0A5N6DSM5"/>
<accession>A0A5N6DSM5</accession>
<evidence type="ECO:0000313" key="1">
    <source>
        <dbReference type="EMBL" id="KAB8208191.1"/>
    </source>
</evidence>
<dbReference type="VEuPathDB" id="FungiDB:BDV34DRAFT_190566"/>
<proteinExistence type="predicted"/>
<dbReference type="EMBL" id="ML734952">
    <property type="protein sequence ID" value="KAB8208191.1"/>
    <property type="molecule type" value="Genomic_DNA"/>
</dbReference>
<reference evidence="1 2" key="1">
    <citation type="submission" date="2019-04" db="EMBL/GenBank/DDBJ databases">
        <title>Fungal friends and foes A comparative genomics study of 23 Aspergillus species from section Flavi.</title>
        <authorList>
            <consortium name="DOE Joint Genome Institute"/>
            <person name="Kjaerbolling I."/>
            <person name="Vesth T.C."/>
            <person name="Frisvad J.C."/>
            <person name="Nybo J.L."/>
            <person name="Theobald S."/>
            <person name="Kildgaard S."/>
            <person name="Petersen T.I."/>
            <person name="Kuo A."/>
            <person name="Sato A."/>
            <person name="Lyhne E.K."/>
            <person name="Kogle M.E."/>
            <person name="Wiebenga A."/>
            <person name="Kun R.S."/>
            <person name="Lubbers R.J."/>
            <person name="Makela M.R."/>
            <person name="Barry K."/>
            <person name="Chovatia M."/>
            <person name="Clum A."/>
            <person name="Daum C."/>
            <person name="Haridas S."/>
            <person name="He G."/>
            <person name="LaButti K."/>
            <person name="Lipzen A."/>
            <person name="Mondo S."/>
            <person name="Pangilinan J."/>
            <person name="Riley R."/>
            <person name="Salamov A."/>
            <person name="Simmons B.A."/>
            <person name="Magnuson J.K."/>
            <person name="Henrissat B."/>
            <person name="Mortensen U.H."/>
            <person name="Larsen T.O."/>
            <person name="De vries R.P."/>
            <person name="Grigoriev I.V."/>
            <person name="Machida M."/>
            <person name="Baker S.E."/>
            <person name="Andersen M.R."/>
        </authorList>
    </citation>
    <scope>NUCLEOTIDE SEQUENCE [LARGE SCALE GENOMIC DNA]</scope>
    <source>
        <strain evidence="1 2">CBS 117618</strain>
    </source>
</reference>
<evidence type="ECO:0000313" key="2">
    <source>
        <dbReference type="Proteomes" id="UP000326532"/>
    </source>
</evidence>
<keyword evidence="2" id="KW-1185">Reference proteome</keyword>
<dbReference type="Proteomes" id="UP000326532">
    <property type="component" value="Unassembled WGS sequence"/>
</dbReference>
<protein>
    <submittedName>
        <fullName evidence="1">Uncharacterized protein</fullName>
    </submittedName>
</protein>
<organism evidence="1 2">
    <name type="scientific">Aspergillus parasiticus</name>
    <dbReference type="NCBI Taxonomy" id="5067"/>
    <lineage>
        <taxon>Eukaryota</taxon>
        <taxon>Fungi</taxon>
        <taxon>Dikarya</taxon>
        <taxon>Ascomycota</taxon>
        <taxon>Pezizomycotina</taxon>
        <taxon>Eurotiomycetes</taxon>
        <taxon>Eurotiomycetidae</taxon>
        <taxon>Eurotiales</taxon>
        <taxon>Aspergillaceae</taxon>
        <taxon>Aspergillus</taxon>
        <taxon>Aspergillus subgen. Circumdati</taxon>
    </lineage>
</organism>
<sequence>MVVISKIHMKLSTERHCDNRSLCHIIPFIVMAVSPSVPTHTGYLHDCGPEQQSYRCCL</sequence>